<feature type="region of interest" description="Disordered" evidence="1">
    <location>
        <begin position="1"/>
        <end position="25"/>
    </location>
</feature>
<sequence>MPPGRKSISTSSKSSSSTSGQHSSSQFLYDCGSVVWCKYKKYPYWPGIIWEKTHKPTRTLYEVLFFGTFSLGLGIDRKWLEPYEGVAEFKKRITELKASEIIIKNKPSQYDMNITLANLESFQEAVKQAAKILKCSNLSERLELADNMRKGVTCDFFQLDFDDDNDADNEDEHDETNSNIVEDSIASMPPLQNDQQFIQTMMSQGKKKRKLEDDTNLSNTKIRRITIKNEPEQPLNNSLPSILFRHATDQPIVMCSNFVCHSLSPTEETFILDAIVRSGPDCTFFQAKQIAEETYSNIICVNNSNRPLPVSEVWFYLFFYLHFEQLFSTHPHWLDDLEKAKTNINYLYEQQQQIIRLMKTYLS</sequence>
<comment type="caution">
    <text evidence="4">The sequence shown here is derived from an EMBL/GenBank/DDBJ whole genome shotgun (WGS) entry which is preliminary data.</text>
</comment>
<keyword evidence="8" id="KW-1185">Reference proteome</keyword>
<evidence type="ECO:0000313" key="5">
    <source>
        <dbReference type="EMBL" id="CAF1640052.1"/>
    </source>
</evidence>
<name>A0A815PV61_9BILA</name>
<gene>
    <name evidence="6" type="ORF">JBS370_LOCUS7839</name>
    <name evidence="5" type="ORF">JXQ802_LOCUS53056</name>
    <name evidence="4" type="ORF">PYM288_LOCUS36693</name>
    <name evidence="3" type="ORF">ZHD862_LOCUS2736</name>
</gene>
<dbReference type="Proteomes" id="UP000663870">
    <property type="component" value="Unassembled WGS sequence"/>
</dbReference>
<organism evidence="4 7">
    <name type="scientific">Rotaria sordida</name>
    <dbReference type="NCBI Taxonomy" id="392033"/>
    <lineage>
        <taxon>Eukaryota</taxon>
        <taxon>Metazoa</taxon>
        <taxon>Spiralia</taxon>
        <taxon>Gnathifera</taxon>
        <taxon>Rotifera</taxon>
        <taxon>Eurotatoria</taxon>
        <taxon>Bdelloidea</taxon>
        <taxon>Philodinida</taxon>
        <taxon>Philodinidae</taxon>
        <taxon>Rotaria</taxon>
    </lineage>
</organism>
<dbReference type="AlphaFoldDB" id="A0A815PV61"/>
<dbReference type="EMBL" id="CAJNOT010000055">
    <property type="protein sequence ID" value="CAF0807405.1"/>
    <property type="molecule type" value="Genomic_DNA"/>
</dbReference>
<dbReference type="SUPFAM" id="SSF63748">
    <property type="entry name" value="Tudor/PWWP/MBT"/>
    <property type="match status" value="1"/>
</dbReference>
<evidence type="ECO:0000313" key="6">
    <source>
        <dbReference type="EMBL" id="CAF3675522.1"/>
    </source>
</evidence>
<dbReference type="EMBL" id="CAJOBD010000477">
    <property type="protein sequence ID" value="CAF3675522.1"/>
    <property type="molecule type" value="Genomic_DNA"/>
</dbReference>
<evidence type="ECO:0000313" key="3">
    <source>
        <dbReference type="EMBL" id="CAF0807405.1"/>
    </source>
</evidence>
<evidence type="ECO:0000259" key="2">
    <source>
        <dbReference type="PROSITE" id="PS50812"/>
    </source>
</evidence>
<dbReference type="SMART" id="SM00293">
    <property type="entry name" value="PWWP"/>
    <property type="match status" value="1"/>
</dbReference>
<evidence type="ECO:0000313" key="8">
    <source>
        <dbReference type="Proteomes" id="UP000663870"/>
    </source>
</evidence>
<dbReference type="Proteomes" id="UP000663864">
    <property type="component" value="Unassembled WGS sequence"/>
</dbReference>
<dbReference type="Pfam" id="PF00855">
    <property type="entry name" value="PWWP"/>
    <property type="match status" value="1"/>
</dbReference>
<dbReference type="Proteomes" id="UP000663854">
    <property type="component" value="Unassembled WGS sequence"/>
</dbReference>
<evidence type="ECO:0000256" key="1">
    <source>
        <dbReference type="SAM" id="MobiDB-lite"/>
    </source>
</evidence>
<dbReference type="EMBL" id="CAJNOH010007304">
    <property type="protein sequence ID" value="CAF1454616.1"/>
    <property type="molecule type" value="Genomic_DNA"/>
</dbReference>
<dbReference type="CDD" id="cd05162">
    <property type="entry name" value="PWWP"/>
    <property type="match status" value="1"/>
</dbReference>
<dbReference type="Gene3D" id="2.30.30.140">
    <property type="match status" value="1"/>
</dbReference>
<feature type="domain" description="PWWP" evidence="2">
    <location>
        <begin position="31"/>
        <end position="80"/>
    </location>
</feature>
<reference evidence="4" key="1">
    <citation type="submission" date="2021-02" db="EMBL/GenBank/DDBJ databases">
        <authorList>
            <person name="Nowell W R."/>
        </authorList>
    </citation>
    <scope>NUCLEOTIDE SEQUENCE</scope>
</reference>
<dbReference type="EMBL" id="CAJNOL010008948">
    <property type="protein sequence ID" value="CAF1640052.1"/>
    <property type="molecule type" value="Genomic_DNA"/>
</dbReference>
<dbReference type="Proteomes" id="UP000663836">
    <property type="component" value="Unassembled WGS sequence"/>
</dbReference>
<accession>A0A815PV61</accession>
<dbReference type="PROSITE" id="PS50812">
    <property type="entry name" value="PWWP"/>
    <property type="match status" value="1"/>
</dbReference>
<dbReference type="InterPro" id="IPR000313">
    <property type="entry name" value="PWWP_dom"/>
</dbReference>
<evidence type="ECO:0000313" key="7">
    <source>
        <dbReference type="Proteomes" id="UP000663854"/>
    </source>
</evidence>
<evidence type="ECO:0000313" key="4">
    <source>
        <dbReference type="EMBL" id="CAF1454616.1"/>
    </source>
</evidence>
<proteinExistence type="predicted"/>
<protein>
    <recommendedName>
        <fullName evidence="2">PWWP domain-containing protein</fullName>
    </recommendedName>
</protein>